<protein>
    <submittedName>
        <fullName evidence="5">5-oxoprolinase subunit PxpB</fullName>
        <ecNumber evidence="5">3.5.2.9</ecNumber>
    </submittedName>
</protein>
<dbReference type="Proteomes" id="UP000305888">
    <property type="component" value="Chromosome"/>
</dbReference>
<dbReference type="EC" id="3.5.2.9" evidence="5"/>
<evidence type="ECO:0000256" key="2">
    <source>
        <dbReference type="ARBA" id="ARBA00022801"/>
    </source>
</evidence>
<name>A0A5B8FV11_9RHOB</name>
<dbReference type="Gene3D" id="2.40.100.10">
    <property type="entry name" value="Cyclophilin-like"/>
    <property type="match status" value="1"/>
</dbReference>
<feature type="domain" description="Carboxyltransferase" evidence="4">
    <location>
        <begin position="3"/>
        <end position="203"/>
    </location>
</feature>
<dbReference type="InterPro" id="IPR010016">
    <property type="entry name" value="PxpB"/>
</dbReference>
<dbReference type="Gene3D" id="3.30.1360.40">
    <property type="match status" value="1"/>
</dbReference>
<dbReference type="SUPFAM" id="SSF160467">
    <property type="entry name" value="PH0987 N-terminal domain-like"/>
    <property type="match status" value="1"/>
</dbReference>
<dbReference type="PANTHER" id="PTHR34698">
    <property type="entry name" value="5-OXOPROLINASE SUBUNIT B"/>
    <property type="match status" value="1"/>
</dbReference>
<evidence type="ECO:0000313" key="5">
    <source>
        <dbReference type="EMBL" id="QDL91164.1"/>
    </source>
</evidence>
<dbReference type="AlphaFoldDB" id="A0A5B8FV11"/>
<evidence type="ECO:0000256" key="1">
    <source>
        <dbReference type="ARBA" id="ARBA00022741"/>
    </source>
</evidence>
<sequence>MTPRILAAGDQALTVELSCEVDEAVNARVIALARSLADDPIPGVEETVPTYRSLLVLYDPGAVRGAALGPALLARLETLDVRPGAARLWRVPVEYGGETGLDLEEMARMKEMSPDELIALHGSAEYRVHMIGFAPGFTYLGGLPERLHTPRRATPRQVVAASSIGIGGKQASVNSVAGPSGWRFLGRTPLVPFDPAREEPFLFRAGDRIRFHPVTSAEAARLDAALARGETPVTPEVAA</sequence>
<keyword evidence="2 5" id="KW-0378">Hydrolase</keyword>
<keyword evidence="1" id="KW-0547">Nucleotide-binding</keyword>
<gene>
    <name evidence="5" type="primary">pxpB</name>
    <name evidence="5" type="ORF">FDP22_04825</name>
</gene>
<dbReference type="SUPFAM" id="SSF50891">
    <property type="entry name" value="Cyclophilin-like"/>
    <property type="match status" value="1"/>
</dbReference>
<dbReference type="KEGG" id="ppru:FDP22_04825"/>
<reference evidence="5 6" key="1">
    <citation type="submission" date="2019-06" db="EMBL/GenBank/DDBJ databases">
        <title>Genome sequence of Rhodobacteraceae bacterium D4M1.</title>
        <authorList>
            <person name="Cao J."/>
        </authorList>
    </citation>
    <scope>NUCLEOTIDE SEQUENCE [LARGE SCALE GENOMIC DNA]</scope>
    <source>
        <strain evidence="5 6">D4M1</strain>
    </source>
</reference>
<dbReference type="EMBL" id="CP040818">
    <property type="protein sequence ID" value="QDL91164.1"/>
    <property type="molecule type" value="Genomic_DNA"/>
</dbReference>
<dbReference type="OrthoDB" id="9778567at2"/>
<dbReference type="NCBIfam" id="TIGR00370">
    <property type="entry name" value="5-oxoprolinase subunit PxpB"/>
    <property type="match status" value="1"/>
</dbReference>
<dbReference type="InterPro" id="IPR029000">
    <property type="entry name" value="Cyclophilin-like_dom_sf"/>
</dbReference>
<organism evidence="5 6">
    <name type="scientific">Paroceanicella profunda</name>
    <dbReference type="NCBI Taxonomy" id="2579971"/>
    <lineage>
        <taxon>Bacteria</taxon>
        <taxon>Pseudomonadati</taxon>
        <taxon>Pseudomonadota</taxon>
        <taxon>Alphaproteobacteria</taxon>
        <taxon>Rhodobacterales</taxon>
        <taxon>Paracoccaceae</taxon>
        <taxon>Paroceanicella</taxon>
    </lineage>
</organism>
<keyword evidence="3" id="KW-0067">ATP-binding</keyword>
<accession>A0A5B8FV11</accession>
<evidence type="ECO:0000313" key="6">
    <source>
        <dbReference type="Proteomes" id="UP000305888"/>
    </source>
</evidence>
<evidence type="ECO:0000259" key="4">
    <source>
        <dbReference type="SMART" id="SM00796"/>
    </source>
</evidence>
<dbReference type="RefSeq" id="WP_138575562.1">
    <property type="nucleotide sequence ID" value="NZ_CP040818.1"/>
</dbReference>
<dbReference type="GO" id="GO:0017168">
    <property type="term" value="F:5-oxoprolinase (ATP-hydrolyzing) activity"/>
    <property type="evidence" value="ECO:0007669"/>
    <property type="project" value="UniProtKB-EC"/>
</dbReference>
<evidence type="ECO:0000256" key="3">
    <source>
        <dbReference type="ARBA" id="ARBA00022840"/>
    </source>
</evidence>
<keyword evidence="6" id="KW-1185">Reference proteome</keyword>
<dbReference type="SMART" id="SM00796">
    <property type="entry name" value="AHS1"/>
    <property type="match status" value="1"/>
</dbReference>
<dbReference type="GO" id="GO:0005524">
    <property type="term" value="F:ATP binding"/>
    <property type="evidence" value="ECO:0007669"/>
    <property type="project" value="UniProtKB-KW"/>
</dbReference>
<dbReference type="Pfam" id="PF02682">
    <property type="entry name" value="CT_C_D"/>
    <property type="match status" value="1"/>
</dbReference>
<dbReference type="PANTHER" id="PTHR34698:SF2">
    <property type="entry name" value="5-OXOPROLINASE SUBUNIT B"/>
    <property type="match status" value="1"/>
</dbReference>
<dbReference type="InterPro" id="IPR003833">
    <property type="entry name" value="CT_C_D"/>
</dbReference>
<proteinExistence type="predicted"/>